<feature type="non-terminal residue" evidence="5">
    <location>
        <position position="1"/>
    </location>
</feature>
<protein>
    <submittedName>
        <fullName evidence="5">Uncharacterized protein</fullName>
    </submittedName>
</protein>
<dbReference type="PANTHER" id="PTHR24171:SF9">
    <property type="entry name" value="ANKYRIN REPEAT DOMAIN-CONTAINING PROTEIN 39"/>
    <property type="match status" value="1"/>
</dbReference>
<name>A0A7R9AD38_9CRUS</name>
<sequence length="1189" mass="138827">MRQKLESMSKTLAEQEELKARHEARIKELEKDLQREQTQRQWMERSKGRLETKVEEMQQKLSDALAEERRKVKQFTELKAQHGREIGELAERLRREEMVRQRIERNHRRDVAQVEELQQKLTAEKWRETNQFRELKAQYERTINKLLERLKMEQTVREVMQQNQLAMETELNERKAQMDQMQLHLAEEKTRLSRRAKNQFRFLLQKKETASYTQALRQSIQLVKKVKQLEERLENTSKTLAKERGLKTKYEAKRKELEKELKKEQSDREEMERIKQKIETELGKTKAEVEEMKRKLQEQMNALSEEKAKHETRNKELGEFFKQEQSVAEMWQKLDKMSKTLAEKEELRAKHEDRSKELWMNLQRELIIRQGVERSKQQIETKVKKTSAVQTWVSLFFELNISSIFMIRFDFTIEAQRWTYGIEKTICPMQVENATRGDLHALLDKLDEKDLLLIHVYPHGNVKTRGMEKTQGRLVEKIILDAELDEDWTQKLSGTLAEQRKMAKEFTKQKTEHETRIKELEELLTREQTVLEEMEQKQRMIEIELNERKSQVEEMQQQLLQQKTQLIEGAIKQSPFLLWKENTVSSTQDGKLSAQLTQSMPRCPMQVENATRADLHALLDKLDEKDLVLIHVYPHGNVKTRGMEKTQGRLVEKIILDAELDEDWTVHFFGIERKGYYWIMAMPQKCPPLIIAAQNGYGIIVRLLLELEHDLEEEATVKSQWETIEGASALWCAAAAGHLEVVKTLLEHDLEEEATVKSQWETIEGASALWCAAAAGHLEVVKTLVKAGADVNHSTKTNSTPLRGACFNGKMDIVEYLVEQKANVNLPNKFNSTCLMTSSFRGHLKIAQYLLEHGADPNFKDNNERTALHYAAQSGNVEIVYELITHGAKMINDKYGMTPLLLAAEHSQEAVVRYLMQRFKFNIERHIEALELLGTSFAKQTNNYHPSLCSAYYYLRKAMEERLSGARNPLEKPIIEPIAAYGFHRETRTLEELEEIQFDADTLHMEILIIRERILGSNDPQLVYPIQHRGSVCADMAQYERCIALWTHALELKQRICSSVMDDLLKILQFFSLMLSEEVKLDPSHVLWVLSACVKELERNHQQLRSLSLNPEYVNKAAKELDSNMHTVLNLLVIANKLELRKTDVRTSLFLRQIINRLNRIPLRTSKGQSLLHLACSDSTNIDDINVNR</sequence>
<evidence type="ECO:0000256" key="3">
    <source>
        <dbReference type="PROSITE-ProRule" id="PRU00023"/>
    </source>
</evidence>
<dbReference type="SMART" id="SM00248">
    <property type="entry name" value="ANK"/>
    <property type="match status" value="7"/>
</dbReference>
<evidence type="ECO:0000256" key="4">
    <source>
        <dbReference type="SAM" id="Coils"/>
    </source>
</evidence>
<dbReference type="InterPro" id="IPR036770">
    <property type="entry name" value="Ankyrin_rpt-contain_sf"/>
</dbReference>
<dbReference type="PROSITE" id="PS50088">
    <property type="entry name" value="ANK_REPEAT"/>
    <property type="match status" value="5"/>
</dbReference>
<dbReference type="PRINTS" id="PR01415">
    <property type="entry name" value="ANKYRIN"/>
</dbReference>
<feature type="repeat" description="ANK" evidence="3">
    <location>
        <begin position="797"/>
        <end position="829"/>
    </location>
</feature>
<feature type="repeat" description="ANK" evidence="3">
    <location>
        <begin position="830"/>
        <end position="862"/>
    </location>
</feature>
<gene>
    <name evidence="5" type="ORF">DSTB1V02_LOCUS11727</name>
</gene>
<keyword evidence="2 3" id="KW-0040">ANK repeat</keyword>
<dbReference type="PROSITE" id="PS50297">
    <property type="entry name" value="ANK_REP_REGION"/>
    <property type="match status" value="4"/>
</dbReference>
<dbReference type="AlphaFoldDB" id="A0A7R9AD38"/>
<dbReference type="EMBL" id="CAJPEV010003982">
    <property type="protein sequence ID" value="CAG0900932.1"/>
    <property type="molecule type" value="Genomic_DNA"/>
</dbReference>
<feature type="repeat" description="ANK" evidence="3">
    <location>
        <begin position="725"/>
        <end position="757"/>
    </location>
</feature>
<accession>A0A7R9AD38</accession>
<dbReference type="PANTHER" id="PTHR24171">
    <property type="entry name" value="ANKYRIN REPEAT DOMAIN-CONTAINING PROTEIN 39-RELATED"/>
    <property type="match status" value="1"/>
</dbReference>
<evidence type="ECO:0000256" key="2">
    <source>
        <dbReference type="ARBA" id="ARBA00023043"/>
    </source>
</evidence>
<dbReference type="OrthoDB" id="4429489at2759"/>
<dbReference type="Pfam" id="PF00023">
    <property type="entry name" value="Ank"/>
    <property type="match status" value="2"/>
</dbReference>
<keyword evidence="1" id="KW-0677">Repeat</keyword>
<organism evidence="5">
    <name type="scientific">Darwinula stevensoni</name>
    <dbReference type="NCBI Taxonomy" id="69355"/>
    <lineage>
        <taxon>Eukaryota</taxon>
        <taxon>Metazoa</taxon>
        <taxon>Ecdysozoa</taxon>
        <taxon>Arthropoda</taxon>
        <taxon>Crustacea</taxon>
        <taxon>Oligostraca</taxon>
        <taxon>Ostracoda</taxon>
        <taxon>Podocopa</taxon>
        <taxon>Podocopida</taxon>
        <taxon>Darwinulocopina</taxon>
        <taxon>Darwinuloidea</taxon>
        <taxon>Darwinulidae</taxon>
        <taxon>Darwinula</taxon>
    </lineage>
</organism>
<evidence type="ECO:0000256" key="1">
    <source>
        <dbReference type="ARBA" id="ARBA00022737"/>
    </source>
</evidence>
<keyword evidence="6" id="KW-1185">Reference proteome</keyword>
<evidence type="ECO:0000313" key="6">
    <source>
        <dbReference type="Proteomes" id="UP000677054"/>
    </source>
</evidence>
<evidence type="ECO:0000313" key="5">
    <source>
        <dbReference type="EMBL" id="CAD7251966.1"/>
    </source>
</evidence>
<keyword evidence="4" id="KW-0175">Coiled coil</keyword>
<reference evidence="5" key="1">
    <citation type="submission" date="2020-11" db="EMBL/GenBank/DDBJ databases">
        <authorList>
            <person name="Tran Van P."/>
        </authorList>
    </citation>
    <scope>NUCLEOTIDE SEQUENCE</scope>
</reference>
<proteinExistence type="predicted"/>
<feature type="repeat" description="ANK" evidence="3">
    <location>
        <begin position="863"/>
        <end position="890"/>
    </location>
</feature>
<feature type="repeat" description="ANK" evidence="3">
    <location>
        <begin position="764"/>
        <end position="796"/>
    </location>
</feature>
<feature type="coiled-coil region" evidence="4">
    <location>
        <begin position="212"/>
        <end position="354"/>
    </location>
</feature>
<dbReference type="Gene3D" id="1.25.40.20">
    <property type="entry name" value="Ankyrin repeat-containing domain"/>
    <property type="match status" value="2"/>
</dbReference>
<dbReference type="Proteomes" id="UP000677054">
    <property type="component" value="Unassembled WGS sequence"/>
</dbReference>
<dbReference type="InterPro" id="IPR002110">
    <property type="entry name" value="Ankyrin_rpt"/>
</dbReference>
<dbReference type="SUPFAM" id="SSF48403">
    <property type="entry name" value="Ankyrin repeat"/>
    <property type="match status" value="1"/>
</dbReference>
<dbReference type="Pfam" id="PF12796">
    <property type="entry name" value="Ank_2"/>
    <property type="match status" value="1"/>
</dbReference>
<feature type="coiled-coil region" evidence="4">
    <location>
        <begin position="496"/>
        <end position="565"/>
    </location>
</feature>
<feature type="coiled-coil region" evidence="4">
    <location>
        <begin position="5"/>
        <end position="156"/>
    </location>
</feature>
<dbReference type="EMBL" id="LR903499">
    <property type="protein sequence ID" value="CAD7251966.1"/>
    <property type="molecule type" value="Genomic_DNA"/>
</dbReference>